<feature type="domain" description="Bacterial alpha-L-rhamnosidase N-terminal" evidence="2">
    <location>
        <begin position="159"/>
        <end position="300"/>
    </location>
</feature>
<name>A0ABY6IX47_9BACT</name>
<gene>
    <name evidence="3" type="ORF">MKQ68_17860</name>
</gene>
<accession>A0ABY6IX47</accession>
<evidence type="ECO:0000259" key="2">
    <source>
        <dbReference type="Pfam" id="PF08531"/>
    </source>
</evidence>
<dbReference type="InterPro" id="IPR036116">
    <property type="entry name" value="FN3_sf"/>
</dbReference>
<keyword evidence="1" id="KW-0732">Signal</keyword>
<dbReference type="Pfam" id="PF08531">
    <property type="entry name" value="Bac_rhamnosid_N"/>
    <property type="match status" value="1"/>
</dbReference>
<feature type="chain" id="PRO_5045150544" evidence="1">
    <location>
        <begin position="22"/>
        <end position="308"/>
    </location>
</feature>
<sequence length="308" mass="34970">MKRLFLIALLVTASAAAQVRAANPVNLKCEYLVNPIGLDAKQPRFTWQMNDKRPGAAQSAYQLFVYSDAQGKQLVWQTDKINGQDILATYQGKPLSPFSKYWWKVQLWDHAGKSSQSPLASFETGMMGDAWQGKWITDTDDKDLKPAAYFRKTFPAARKIASARAYIAVAGLYELYINGEKIGNHRLDPMYTRFDRRNLYVTYDVTKQLQSGTNAIGVLLGNGWYNHQSTAVWDFHNAPWRARPAFCLDLRITYSDGSQEVIKSNDDWKTALSPVIFNSIYTAEHYDARLELPGWNTHLVSTMHNGSR</sequence>
<dbReference type="InterPro" id="IPR008979">
    <property type="entry name" value="Galactose-bd-like_sf"/>
</dbReference>
<dbReference type="Gene3D" id="2.60.120.260">
    <property type="entry name" value="Galactose-binding domain-like"/>
    <property type="match status" value="1"/>
</dbReference>
<protein>
    <submittedName>
        <fullName evidence="3">Alpha-L-rhamnosidase N-terminal domain-containing protein</fullName>
    </submittedName>
</protein>
<dbReference type="Gene3D" id="2.60.40.10">
    <property type="entry name" value="Immunoglobulins"/>
    <property type="match status" value="1"/>
</dbReference>
<evidence type="ECO:0000313" key="3">
    <source>
        <dbReference type="EMBL" id="UYQ91954.1"/>
    </source>
</evidence>
<dbReference type="Pfam" id="PF25788">
    <property type="entry name" value="Ig_Rha78A_N"/>
    <property type="match status" value="1"/>
</dbReference>
<evidence type="ECO:0000256" key="1">
    <source>
        <dbReference type="SAM" id="SignalP"/>
    </source>
</evidence>
<dbReference type="RefSeq" id="WP_264280302.1">
    <property type="nucleotide sequence ID" value="NZ_CP107006.1"/>
</dbReference>
<dbReference type="EMBL" id="CP107006">
    <property type="protein sequence ID" value="UYQ91954.1"/>
    <property type="molecule type" value="Genomic_DNA"/>
</dbReference>
<dbReference type="SUPFAM" id="SSF49785">
    <property type="entry name" value="Galactose-binding domain-like"/>
    <property type="match status" value="1"/>
</dbReference>
<evidence type="ECO:0000313" key="4">
    <source>
        <dbReference type="Proteomes" id="UP001162741"/>
    </source>
</evidence>
<dbReference type="SUPFAM" id="SSF49265">
    <property type="entry name" value="Fibronectin type III"/>
    <property type="match status" value="1"/>
</dbReference>
<dbReference type="Proteomes" id="UP001162741">
    <property type="component" value="Chromosome"/>
</dbReference>
<dbReference type="InterPro" id="IPR013737">
    <property type="entry name" value="Bac_rhamnosid_N"/>
</dbReference>
<dbReference type="InterPro" id="IPR013783">
    <property type="entry name" value="Ig-like_fold"/>
</dbReference>
<dbReference type="PANTHER" id="PTHR33307">
    <property type="entry name" value="ALPHA-RHAMNOSIDASE (EUROFUNG)"/>
    <property type="match status" value="1"/>
</dbReference>
<organism evidence="3 4">
    <name type="scientific">Chitinophaga horti</name>
    <dbReference type="NCBI Taxonomy" id="2920382"/>
    <lineage>
        <taxon>Bacteria</taxon>
        <taxon>Pseudomonadati</taxon>
        <taxon>Bacteroidota</taxon>
        <taxon>Chitinophagia</taxon>
        <taxon>Chitinophagales</taxon>
        <taxon>Chitinophagaceae</taxon>
        <taxon>Chitinophaga</taxon>
    </lineage>
</organism>
<reference evidence="3" key="1">
    <citation type="submission" date="2022-10" db="EMBL/GenBank/DDBJ databases">
        <title>Chitinophaga sp. nov., isolated from soil.</title>
        <authorList>
            <person name="Jeon C.O."/>
        </authorList>
    </citation>
    <scope>NUCLEOTIDE SEQUENCE</scope>
    <source>
        <strain evidence="3">R8</strain>
    </source>
</reference>
<proteinExistence type="predicted"/>
<keyword evidence="4" id="KW-1185">Reference proteome</keyword>
<dbReference type="InterPro" id="IPR016007">
    <property type="entry name" value="Alpha_rhamnosid"/>
</dbReference>
<feature type="signal peptide" evidence="1">
    <location>
        <begin position="1"/>
        <end position="21"/>
    </location>
</feature>
<dbReference type="PANTHER" id="PTHR33307:SF6">
    <property type="entry name" value="ALPHA-RHAMNOSIDASE (EUROFUNG)-RELATED"/>
    <property type="match status" value="1"/>
</dbReference>